<dbReference type="PaxDb" id="4097-A0A1S4A983"/>
<dbReference type="PANTHER" id="PTHR37610:SF6">
    <property type="entry name" value="GAG-POLYPEPTIDE OF LTR COPIA-TYPE-RELATED"/>
    <property type="match status" value="1"/>
</dbReference>
<protein>
    <recommendedName>
        <fullName evidence="3">Retrotransposon Copia-like N-terminal domain-containing protein</fullName>
    </recommendedName>
</protein>
<name>A0A1S4A983_TOBAC</name>
<reference evidence="2" key="1">
    <citation type="submission" date="2025-08" db="UniProtKB">
        <authorList>
            <consortium name="RefSeq"/>
        </authorList>
    </citation>
    <scope>IDENTIFICATION</scope>
</reference>
<dbReference type="KEGG" id="nta:107795129"/>
<organism evidence="2">
    <name type="scientific">Nicotiana tabacum</name>
    <name type="common">Common tobacco</name>
    <dbReference type="NCBI Taxonomy" id="4097"/>
    <lineage>
        <taxon>Eukaryota</taxon>
        <taxon>Viridiplantae</taxon>
        <taxon>Streptophyta</taxon>
        <taxon>Embryophyta</taxon>
        <taxon>Tracheophyta</taxon>
        <taxon>Spermatophyta</taxon>
        <taxon>Magnoliopsida</taxon>
        <taxon>eudicotyledons</taxon>
        <taxon>Gunneridae</taxon>
        <taxon>Pentapetalae</taxon>
        <taxon>asterids</taxon>
        <taxon>lamiids</taxon>
        <taxon>Solanales</taxon>
        <taxon>Solanaceae</taxon>
        <taxon>Nicotianoideae</taxon>
        <taxon>Nicotianeae</taxon>
        <taxon>Nicotiana</taxon>
    </lineage>
</organism>
<evidence type="ECO:0008006" key="3">
    <source>
        <dbReference type="Google" id="ProtNLM"/>
    </source>
</evidence>
<dbReference type="OrthoDB" id="1226446at2759"/>
<dbReference type="PANTHER" id="PTHR37610">
    <property type="entry name" value="CCHC-TYPE DOMAIN-CONTAINING PROTEIN"/>
    <property type="match status" value="1"/>
</dbReference>
<evidence type="ECO:0000256" key="1">
    <source>
        <dbReference type="SAM" id="MobiDB-lite"/>
    </source>
</evidence>
<evidence type="ECO:0000313" key="2">
    <source>
        <dbReference type="RefSeq" id="XP_016473198.1"/>
    </source>
</evidence>
<feature type="region of interest" description="Disordered" evidence="1">
    <location>
        <begin position="1"/>
        <end position="23"/>
    </location>
</feature>
<proteinExistence type="predicted"/>
<dbReference type="OMA" id="NCACACD"/>
<dbReference type="RefSeq" id="XP_016473198.1">
    <property type="nucleotide sequence ID" value="XM_016617712.1"/>
</dbReference>
<accession>A0A1S4A983</accession>
<sequence length="190" mass="20953">MVNTSEITSGSIGNTIPDSSKNTGNVVPDSSHPFFLHPFDSPGLTLVNSSFDEPSDYKLWNRCNDMVISWLLNSLSKNIADSVIYSKTTKDLWEDLEDRFGQLNDTLNTNVNCACACDCGGKAKVAKSLQDERIVKFLEGLNETYASVKSNILMLLPLPSIGHAYALLMQDEKQIEVYVNSQFPGDSSSF</sequence>
<gene>
    <name evidence="2" type="primary">LOC107795129</name>
</gene>
<dbReference type="AlphaFoldDB" id="A0A1S4A983"/>